<dbReference type="EMBL" id="LAZR01062978">
    <property type="protein sequence ID" value="KKK60421.1"/>
    <property type="molecule type" value="Genomic_DNA"/>
</dbReference>
<comment type="caution">
    <text evidence="1">The sequence shown here is derived from an EMBL/GenBank/DDBJ whole genome shotgun (WGS) entry which is preliminary data.</text>
</comment>
<accession>A0A0F8ZKG1</accession>
<evidence type="ECO:0000313" key="1">
    <source>
        <dbReference type="EMBL" id="KKK60421.1"/>
    </source>
</evidence>
<dbReference type="AlphaFoldDB" id="A0A0F8ZKG1"/>
<organism evidence="1">
    <name type="scientific">marine sediment metagenome</name>
    <dbReference type="NCBI Taxonomy" id="412755"/>
    <lineage>
        <taxon>unclassified sequences</taxon>
        <taxon>metagenomes</taxon>
        <taxon>ecological metagenomes</taxon>
    </lineage>
</organism>
<proteinExistence type="predicted"/>
<name>A0A0F8ZKG1_9ZZZZ</name>
<sequence>MKMILKDPEVESFKIYLDFDSIENIFYYNLFFIENNFTLKIELTHLSRKDVEEDKIK</sequence>
<protein>
    <submittedName>
        <fullName evidence="1">Uncharacterized protein</fullName>
    </submittedName>
</protein>
<gene>
    <name evidence="1" type="ORF">LCGC14_3024510</name>
</gene>
<reference evidence="1" key="1">
    <citation type="journal article" date="2015" name="Nature">
        <title>Complex archaea that bridge the gap between prokaryotes and eukaryotes.</title>
        <authorList>
            <person name="Spang A."/>
            <person name="Saw J.H."/>
            <person name="Jorgensen S.L."/>
            <person name="Zaremba-Niedzwiedzka K."/>
            <person name="Martijn J."/>
            <person name="Lind A.E."/>
            <person name="van Eijk R."/>
            <person name="Schleper C."/>
            <person name="Guy L."/>
            <person name="Ettema T.J."/>
        </authorList>
    </citation>
    <scope>NUCLEOTIDE SEQUENCE</scope>
</reference>